<feature type="compositionally biased region" description="Polar residues" evidence="2">
    <location>
        <begin position="336"/>
        <end position="351"/>
    </location>
</feature>
<dbReference type="SMART" id="SM00355">
    <property type="entry name" value="ZnF_C2H2"/>
    <property type="match status" value="2"/>
</dbReference>
<reference evidence="4" key="2">
    <citation type="submission" date="2022-10" db="EMBL/GenBank/DDBJ databases">
        <authorList>
            <consortium name="ENA_rothamsted_submissions"/>
            <consortium name="culmorum"/>
            <person name="King R."/>
        </authorList>
    </citation>
    <scope>NUCLEOTIDE SEQUENCE</scope>
</reference>
<dbReference type="AlphaFoldDB" id="A0A9N9RIW0"/>
<evidence type="ECO:0000313" key="5">
    <source>
        <dbReference type="Proteomes" id="UP001153620"/>
    </source>
</evidence>
<dbReference type="Proteomes" id="UP001153620">
    <property type="component" value="Chromosome 1"/>
</dbReference>
<dbReference type="GO" id="GO:0000492">
    <property type="term" value="P:box C/D snoRNP assembly"/>
    <property type="evidence" value="ECO:0007669"/>
    <property type="project" value="TreeGrafter"/>
</dbReference>
<feature type="region of interest" description="Disordered" evidence="2">
    <location>
        <begin position="1"/>
        <end position="56"/>
    </location>
</feature>
<feature type="region of interest" description="Disordered" evidence="2">
    <location>
        <begin position="282"/>
        <end position="321"/>
    </location>
</feature>
<proteinExistence type="predicted"/>
<feature type="compositionally biased region" description="Acidic residues" evidence="2">
    <location>
        <begin position="353"/>
        <end position="379"/>
    </location>
</feature>
<dbReference type="InterPro" id="IPR013087">
    <property type="entry name" value="Znf_C2H2_type"/>
</dbReference>
<feature type="compositionally biased region" description="Basic and acidic residues" evidence="2">
    <location>
        <begin position="152"/>
        <end position="175"/>
    </location>
</feature>
<feature type="compositionally biased region" description="Polar residues" evidence="2">
    <location>
        <begin position="7"/>
        <end position="18"/>
    </location>
</feature>
<feature type="compositionally biased region" description="Basic and acidic residues" evidence="2">
    <location>
        <begin position="199"/>
        <end position="241"/>
    </location>
</feature>
<dbReference type="PANTHER" id="PTHR13309">
    <property type="entry name" value="NUCLEAR FRAGILE X MENTAL RETARDATION PROTEIN INTERACTING PROTEIN 1"/>
    <property type="match status" value="1"/>
</dbReference>
<feature type="region of interest" description="Disordered" evidence="2">
    <location>
        <begin position="140"/>
        <end position="270"/>
    </location>
</feature>
<gene>
    <name evidence="4" type="ORF">CHIRRI_LOCUS555</name>
</gene>
<dbReference type="PROSITE" id="PS50157">
    <property type="entry name" value="ZINC_FINGER_C2H2_2"/>
    <property type="match status" value="1"/>
</dbReference>
<keyword evidence="1" id="KW-0863">Zinc-finger</keyword>
<feature type="compositionally biased region" description="Basic and acidic residues" evidence="2">
    <location>
        <begin position="282"/>
        <end position="291"/>
    </location>
</feature>
<feature type="region of interest" description="Disordered" evidence="2">
    <location>
        <begin position="336"/>
        <end position="417"/>
    </location>
</feature>
<dbReference type="OrthoDB" id="273070at2759"/>
<dbReference type="PANTHER" id="PTHR13309:SF0">
    <property type="entry name" value="FMR1-INTERACTING PROTEIN NUFIP1"/>
    <property type="match status" value="1"/>
</dbReference>
<dbReference type="GO" id="GO:0005634">
    <property type="term" value="C:nucleus"/>
    <property type="evidence" value="ECO:0007669"/>
    <property type="project" value="TreeGrafter"/>
</dbReference>
<reference evidence="4" key="1">
    <citation type="submission" date="2022-01" db="EMBL/GenBank/DDBJ databases">
        <authorList>
            <person name="King R."/>
        </authorList>
    </citation>
    <scope>NUCLEOTIDE SEQUENCE</scope>
</reference>
<feature type="compositionally biased region" description="Basic and acidic residues" evidence="2">
    <location>
        <begin position="408"/>
        <end position="417"/>
    </location>
</feature>
<dbReference type="EMBL" id="OU895877">
    <property type="protein sequence ID" value="CAG9797558.1"/>
    <property type="molecule type" value="Genomic_DNA"/>
</dbReference>
<name>A0A9N9RIW0_9DIPT</name>
<organism evidence="4 5">
    <name type="scientific">Chironomus riparius</name>
    <dbReference type="NCBI Taxonomy" id="315576"/>
    <lineage>
        <taxon>Eukaryota</taxon>
        <taxon>Metazoa</taxon>
        <taxon>Ecdysozoa</taxon>
        <taxon>Arthropoda</taxon>
        <taxon>Hexapoda</taxon>
        <taxon>Insecta</taxon>
        <taxon>Pterygota</taxon>
        <taxon>Neoptera</taxon>
        <taxon>Endopterygota</taxon>
        <taxon>Diptera</taxon>
        <taxon>Nematocera</taxon>
        <taxon>Chironomoidea</taxon>
        <taxon>Chironomidae</taxon>
        <taxon>Chironominae</taxon>
        <taxon>Chironomus</taxon>
    </lineage>
</organism>
<feature type="compositionally biased region" description="Low complexity" evidence="2">
    <location>
        <begin position="19"/>
        <end position="51"/>
    </location>
</feature>
<dbReference type="InterPro" id="IPR019496">
    <property type="entry name" value="NUFIP1_cons_dom"/>
</dbReference>
<evidence type="ECO:0000256" key="2">
    <source>
        <dbReference type="SAM" id="MobiDB-lite"/>
    </source>
</evidence>
<feature type="compositionally biased region" description="Polar residues" evidence="2">
    <location>
        <begin position="141"/>
        <end position="151"/>
    </location>
</feature>
<evidence type="ECO:0000256" key="1">
    <source>
        <dbReference type="PROSITE-ProRule" id="PRU00042"/>
    </source>
</evidence>
<evidence type="ECO:0000313" key="4">
    <source>
        <dbReference type="EMBL" id="CAG9797558.1"/>
    </source>
</evidence>
<dbReference type="GO" id="GO:0008270">
    <property type="term" value="F:zinc ion binding"/>
    <property type="evidence" value="ECO:0007669"/>
    <property type="project" value="UniProtKB-KW"/>
</dbReference>
<sequence>MTLPSPFASQNPVSSIPTQNKQQQNKFQPKNSQNSQFQQHSGQQHSQFHQNSNKEHPAQRNFISFCKYCQEGFSNDTELFQHRRSHAKCPYDDCKFNANDATIAIHIQKVHLKQSGLVKIQDLSTPEQIEKWREERRKRYPTTQNVIMRQQIQEERQKRGERLNESKKRFGDGQQKDFVQNLGKRQHDNKKNHNNRPNRNNDRCQKFQKRSENEKSEVKDPVTTEIKPVEDIKPKRTENFKHPALPQAVKKQKVSNEGSSDEEETQLTPKFQGTCKMKDYHTVESSVKEKPALSLLGMYGSDSEDENSNGSDMEVGSSVKEAVNLENQNLEAVNVENLSLQPQIDSPQATDSVEIDENEAECPDNEEEPQEVNDNDSGPEELPTVKEIEADEPSTSTNLHQRTRKRKRNDEKKEPKKIIRRSGIDYSKLRNRSINPFLEKLLERDIVHERNILLQCVNFVVNNNFFGIVQSTEKSGTDVISENN</sequence>
<keyword evidence="5" id="KW-1185">Reference proteome</keyword>
<accession>A0A9N9RIW0</accession>
<protein>
    <recommendedName>
        <fullName evidence="3">C2H2-type domain-containing protein</fullName>
    </recommendedName>
</protein>
<evidence type="ECO:0000259" key="3">
    <source>
        <dbReference type="PROSITE" id="PS50157"/>
    </source>
</evidence>
<keyword evidence="1" id="KW-0479">Metal-binding</keyword>
<dbReference type="InterPro" id="IPR039136">
    <property type="entry name" value="NUFIP1-like"/>
</dbReference>
<feature type="domain" description="C2H2-type" evidence="3">
    <location>
        <begin position="64"/>
        <end position="87"/>
    </location>
</feature>
<keyword evidence="1" id="KW-0862">Zinc</keyword>
<dbReference type="PROSITE" id="PS00028">
    <property type="entry name" value="ZINC_FINGER_C2H2_1"/>
    <property type="match status" value="1"/>
</dbReference>
<dbReference type="GO" id="GO:0003723">
    <property type="term" value="F:RNA binding"/>
    <property type="evidence" value="ECO:0007669"/>
    <property type="project" value="InterPro"/>
</dbReference>
<dbReference type="Pfam" id="PF10453">
    <property type="entry name" value="NUFIP1"/>
    <property type="match status" value="1"/>
</dbReference>